<organism evidence="1 2">
    <name type="scientific">Nitratireductor indicus C115</name>
    <dbReference type="NCBI Taxonomy" id="1231190"/>
    <lineage>
        <taxon>Bacteria</taxon>
        <taxon>Pseudomonadati</taxon>
        <taxon>Pseudomonadota</taxon>
        <taxon>Alphaproteobacteria</taxon>
        <taxon>Hyphomicrobiales</taxon>
        <taxon>Phyllobacteriaceae</taxon>
        <taxon>Nitratireductor</taxon>
    </lineage>
</organism>
<dbReference type="eggNOG" id="COG4093">
    <property type="taxonomic scope" value="Bacteria"/>
</dbReference>
<proteinExistence type="predicted"/>
<dbReference type="OrthoDB" id="7169664at2"/>
<dbReference type="STRING" id="721133.SAMN05216176_11468"/>
<dbReference type="InterPro" id="IPR018666">
    <property type="entry name" value="DUF2125"/>
</dbReference>
<dbReference type="Proteomes" id="UP000007374">
    <property type="component" value="Unassembled WGS sequence"/>
</dbReference>
<comment type="caution">
    <text evidence="1">The sequence shown here is derived from an EMBL/GenBank/DDBJ whole genome shotgun (WGS) entry which is preliminary data.</text>
</comment>
<evidence type="ECO:0000313" key="2">
    <source>
        <dbReference type="Proteomes" id="UP000007374"/>
    </source>
</evidence>
<evidence type="ECO:0000313" key="1">
    <source>
        <dbReference type="EMBL" id="EKF40408.1"/>
    </source>
</evidence>
<dbReference type="RefSeq" id="WP_009452415.1">
    <property type="nucleotide sequence ID" value="NZ_AMSI01000018.1"/>
</dbReference>
<dbReference type="Pfam" id="PF09898">
    <property type="entry name" value="DUF2125"/>
    <property type="match status" value="1"/>
</dbReference>
<keyword evidence="2" id="KW-1185">Reference proteome</keyword>
<reference evidence="1 2" key="1">
    <citation type="journal article" date="2012" name="J. Bacteriol.">
        <title>Genome Sequence of Nitratireductor indicus Type Strain C115.</title>
        <authorList>
            <person name="Lai Q."/>
            <person name="Li G."/>
            <person name="Yu Z."/>
            <person name="Shao Z."/>
        </authorList>
    </citation>
    <scope>NUCLEOTIDE SEQUENCE [LARGE SCALE GENOMIC DNA]</scope>
    <source>
        <strain evidence="1 2">C115</strain>
    </source>
</reference>
<evidence type="ECO:0008006" key="3">
    <source>
        <dbReference type="Google" id="ProtNLM"/>
    </source>
</evidence>
<accession>K2MYR3</accession>
<protein>
    <recommendedName>
        <fullName evidence="3">DUF2125 domain-containing protein</fullName>
    </recommendedName>
</protein>
<name>K2MYR3_9HYPH</name>
<sequence length="332" mass="36184">MPSRKRAKRSYSRRFLLLSVLIVLAILAYTGGWFYAANLLETRTVALMDKLNLHQRRASCEEPNARGYPFRIGLFCRSVFYEDGENGISLSAGAFRSAAQVYEPLRTVGELDGPARISIPFLPPLEANWEEMRMSARLTTTDLPQRLSSETRKLVLTLEEPENGGVATAEVFQAHTRRNGADVDVALIVKRLALDPAIAGDAAVPPLDGEMLITVTDGVELIEQRNPSLRGRSGRVGNLVLKTSDENASITLQGPVEIDPDGLINAELSVTVTEPQTVARLIADALPEQRDQIEGVIAGLSGLGKAPTLPVNIRQGRVFIGFLPIARIPPVQ</sequence>
<dbReference type="AlphaFoldDB" id="K2MYR3"/>
<dbReference type="PATRIC" id="fig|1231190.3.peg.4332"/>
<gene>
    <name evidence="1" type="ORF">NA8A_20957</name>
</gene>
<dbReference type="EMBL" id="AMSI01000018">
    <property type="protein sequence ID" value="EKF40408.1"/>
    <property type="molecule type" value="Genomic_DNA"/>
</dbReference>